<dbReference type="GO" id="GO:0030170">
    <property type="term" value="F:pyridoxal phosphate binding"/>
    <property type="evidence" value="ECO:0007669"/>
    <property type="project" value="InterPro"/>
</dbReference>
<dbReference type="Proteomes" id="UP000597762">
    <property type="component" value="Unassembled WGS sequence"/>
</dbReference>
<organism evidence="2 3">
    <name type="scientific">Acanthosepion pharaonis</name>
    <name type="common">Pharaoh cuttlefish</name>
    <name type="synonym">Sepia pharaonis</name>
    <dbReference type="NCBI Taxonomy" id="158019"/>
    <lineage>
        <taxon>Eukaryota</taxon>
        <taxon>Metazoa</taxon>
        <taxon>Spiralia</taxon>
        <taxon>Lophotrochozoa</taxon>
        <taxon>Mollusca</taxon>
        <taxon>Cephalopoda</taxon>
        <taxon>Coleoidea</taxon>
        <taxon>Decapodiformes</taxon>
        <taxon>Sepiida</taxon>
        <taxon>Sepiina</taxon>
        <taxon>Sepiidae</taxon>
        <taxon>Acanthosepion</taxon>
    </lineage>
</organism>
<dbReference type="InterPro" id="IPR005303">
    <property type="entry name" value="MOCOS_middle"/>
</dbReference>
<accession>A0A812DXZ2</accession>
<dbReference type="AlphaFoldDB" id="A0A812DXZ2"/>
<dbReference type="Gene3D" id="2.40.33.20">
    <property type="entry name" value="PK beta-barrel domain-like"/>
    <property type="match status" value="1"/>
</dbReference>
<dbReference type="InterPro" id="IPR005302">
    <property type="entry name" value="MoCF_Sase_C"/>
</dbReference>
<protein>
    <submittedName>
        <fullName evidence="2">Mitochondrial amidoxime reducing component 2,Mitochondrial amidoxime-reducing component 1</fullName>
    </submittedName>
</protein>
<dbReference type="PANTHER" id="PTHR14237">
    <property type="entry name" value="MOLYBDOPTERIN COFACTOR SULFURASE MOSC"/>
    <property type="match status" value="1"/>
</dbReference>
<gene>
    <name evidence="2" type="ORF">SPHA_62816</name>
</gene>
<dbReference type="SUPFAM" id="SSF50800">
    <property type="entry name" value="PK beta-barrel domain-like"/>
    <property type="match status" value="1"/>
</dbReference>
<evidence type="ECO:0000259" key="1">
    <source>
        <dbReference type="PROSITE" id="PS51340"/>
    </source>
</evidence>
<name>A0A812DXZ2_ACAPH</name>
<dbReference type="Pfam" id="PF03476">
    <property type="entry name" value="MOSC_N"/>
    <property type="match status" value="1"/>
</dbReference>
<dbReference type="InterPro" id="IPR011037">
    <property type="entry name" value="Pyrv_Knase-like_insert_dom_sf"/>
</dbReference>
<evidence type="ECO:0000313" key="3">
    <source>
        <dbReference type="Proteomes" id="UP000597762"/>
    </source>
</evidence>
<dbReference type="OrthoDB" id="17255at2759"/>
<dbReference type="PROSITE" id="PS51340">
    <property type="entry name" value="MOSC"/>
    <property type="match status" value="1"/>
</dbReference>
<keyword evidence="3" id="KW-1185">Reference proteome</keyword>
<comment type="caution">
    <text evidence="2">The sequence shown here is derived from an EMBL/GenBank/DDBJ whole genome shotgun (WGS) entry which is preliminary data.</text>
</comment>
<dbReference type="EMBL" id="CAHIKZ030004490">
    <property type="protein sequence ID" value="CAE1311385.1"/>
    <property type="molecule type" value="Genomic_DNA"/>
</dbReference>
<dbReference type="GO" id="GO:0003824">
    <property type="term" value="F:catalytic activity"/>
    <property type="evidence" value="ECO:0007669"/>
    <property type="project" value="InterPro"/>
</dbReference>
<feature type="domain" description="MOSC" evidence="1">
    <location>
        <begin position="135"/>
        <end position="292"/>
    </location>
</feature>
<evidence type="ECO:0000313" key="2">
    <source>
        <dbReference type="EMBL" id="CAE1311385.1"/>
    </source>
</evidence>
<dbReference type="SUPFAM" id="SSF141673">
    <property type="entry name" value="MOSC N-terminal domain-like"/>
    <property type="match status" value="1"/>
</dbReference>
<dbReference type="Pfam" id="PF03473">
    <property type="entry name" value="MOSC"/>
    <property type="match status" value="1"/>
</dbReference>
<dbReference type="GO" id="GO:0030151">
    <property type="term" value="F:molybdenum ion binding"/>
    <property type="evidence" value="ECO:0007669"/>
    <property type="project" value="InterPro"/>
</dbReference>
<dbReference type="PANTHER" id="PTHR14237:SF19">
    <property type="entry name" value="MITOCHONDRIAL AMIDOXIME REDUCING COMPONENT 1"/>
    <property type="match status" value="1"/>
</dbReference>
<reference evidence="2" key="1">
    <citation type="submission" date="2021-01" db="EMBL/GenBank/DDBJ databases">
        <authorList>
            <person name="Li R."/>
            <person name="Bekaert M."/>
        </authorList>
    </citation>
    <scope>NUCLEOTIDE SEQUENCE</scope>
    <source>
        <strain evidence="2">Farmed</strain>
    </source>
</reference>
<proteinExistence type="predicted"/>
<sequence>MWFRRKKYESFQTVGRVAGIFCYPVKSCARLSVDRAYCSQYGLRCKGVGDRKWMVIRPNYAFLSQRQEPKMALIQPNIDDEKYLELTAPGMEPLYLPKSPKSIIPPEILNCSVWGTEIRGEDCGNEAANWMNKFLEKDGYRMVISTDQLDKRDVKLKAGIPADCQCIYQDSAPFNILSQASVDNLNSKVEKTVSDKNFRTNILVEGCMAFAEDTWHEIKIGNDVLFHYLEPCGRCLLPTVDPEKGVKDPKQEPYETLKKFRTPVGQNNPNFGVMISVDQEGWIQVGDPIYALPRC</sequence>